<feature type="transmembrane region" description="Helical" evidence="5">
    <location>
        <begin position="21"/>
        <end position="41"/>
    </location>
</feature>
<dbReference type="RefSeq" id="WP_189607357.1">
    <property type="nucleotide sequence ID" value="NZ_BMXR01000002.1"/>
</dbReference>
<evidence type="ECO:0000256" key="1">
    <source>
        <dbReference type="ARBA" id="ARBA00004141"/>
    </source>
</evidence>
<accession>A0A918N690</accession>
<keyword evidence="3 5" id="KW-1133">Transmembrane helix</keyword>
<name>A0A918N690_9GAMM</name>
<evidence type="ECO:0000256" key="4">
    <source>
        <dbReference type="ARBA" id="ARBA00023136"/>
    </source>
</evidence>
<gene>
    <name evidence="7" type="ORF">GCM10007392_09610</name>
</gene>
<dbReference type="EMBL" id="BMXR01000002">
    <property type="protein sequence ID" value="GGX44885.1"/>
    <property type="molecule type" value="Genomic_DNA"/>
</dbReference>
<sequence length="336" mass="38031">MLTRMLAVFNARNREFWRDRSSLSWNLAFPFLLVFGFYFIFGQGMPMFKVGVISDQDAYITKPRFMSLNHVQFVPYEDLDVAVQRVRRHQIDLLMDLDERRYWVNEESRNGYMAERLLVSEDPDFQRRLVRGEPIRYVDWVLPGIIGMNIMFSSLFGVGYAIVRYRKNGVLKRLKATPLSAFEFVGAQILSRLLMVLVIAAILFFGSHWALATLMLGSYGPLVLTILLGALAMISLGLAVASRTRSEELTGGLLNMATWPMMGLSEVWFSLEGAPESVHRISDLLPLTHLVSAAREITTEGATLLEVSDHLLTLAGMSAVFLLIAAALFNWDSDHR</sequence>
<evidence type="ECO:0000256" key="5">
    <source>
        <dbReference type="SAM" id="Phobius"/>
    </source>
</evidence>
<protein>
    <submittedName>
        <fullName evidence="7">Transport permease protein</fullName>
    </submittedName>
</protein>
<dbReference type="PANTHER" id="PTHR43027">
    <property type="entry name" value="DOXORUBICIN RESISTANCE ABC TRANSPORTER PERMEASE PROTEIN DRRC-RELATED"/>
    <property type="match status" value="1"/>
</dbReference>
<comment type="caution">
    <text evidence="7">The sequence shown here is derived from an EMBL/GenBank/DDBJ whole genome shotgun (WGS) entry which is preliminary data.</text>
</comment>
<dbReference type="GO" id="GO:0140359">
    <property type="term" value="F:ABC-type transporter activity"/>
    <property type="evidence" value="ECO:0007669"/>
    <property type="project" value="InterPro"/>
</dbReference>
<evidence type="ECO:0000313" key="8">
    <source>
        <dbReference type="Proteomes" id="UP000626148"/>
    </source>
</evidence>
<dbReference type="PANTHER" id="PTHR43027:SF2">
    <property type="entry name" value="TRANSPORT PERMEASE PROTEIN"/>
    <property type="match status" value="1"/>
</dbReference>
<keyword evidence="2 5" id="KW-0812">Transmembrane</keyword>
<feature type="domain" description="ABC transmembrane type-2" evidence="6">
    <location>
        <begin position="107"/>
        <end position="332"/>
    </location>
</feature>
<keyword evidence="4 5" id="KW-0472">Membrane</keyword>
<dbReference type="InterPro" id="IPR047817">
    <property type="entry name" value="ABC2_TM_bact-type"/>
</dbReference>
<feature type="transmembrane region" description="Helical" evidence="5">
    <location>
        <begin position="184"/>
        <end position="206"/>
    </location>
</feature>
<dbReference type="InterPro" id="IPR013525">
    <property type="entry name" value="ABC2_TM"/>
</dbReference>
<dbReference type="InterPro" id="IPR052902">
    <property type="entry name" value="ABC-2_transporter"/>
</dbReference>
<dbReference type="Proteomes" id="UP000626148">
    <property type="component" value="Unassembled WGS sequence"/>
</dbReference>
<reference evidence="7" key="2">
    <citation type="submission" date="2020-09" db="EMBL/GenBank/DDBJ databases">
        <authorList>
            <person name="Sun Q."/>
            <person name="Kim S."/>
        </authorList>
    </citation>
    <scope>NUCLEOTIDE SEQUENCE</scope>
    <source>
        <strain evidence="7">KCTC 22169</strain>
    </source>
</reference>
<organism evidence="7 8">
    <name type="scientific">Saccharospirillum salsuginis</name>
    <dbReference type="NCBI Taxonomy" id="418750"/>
    <lineage>
        <taxon>Bacteria</taxon>
        <taxon>Pseudomonadati</taxon>
        <taxon>Pseudomonadota</taxon>
        <taxon>Gammaproteobacteria</taxon>
        <taxon>Oceanospirillales</taxon>
        <taxon>Saccharospirillaceae</taxon>
        <taxon>Saccharospirillum</taxon>
    </lineage>
</organism>
<evidence type="ECO:0000256" key="3">
    <source>
        <dbReference type="ARBA" id="ARBA00022989"/>
    </source>
</evidence>
<feature type="transmembrane region" description="Helical" evidence="5">
    <location>
        <begin position="311"/>
        <end position="331"/>
    </location>
</feature>
<evidence type="ECO:0000259" key="6">
    <source>
        <dbReference type="PROSITE" id="PS51012"/>
    </source>
</evidence>
<keyword evidence="8" id="KW-1185">Reference proteome</keyword>
<evidence type="ECO:0000313" key="7">
    <source>
        <dbReference type="EMBL" id="GGX44885.1"/>
    </source>
</evidence>
<dbReference type="GO" id="GO:0016020">
    <property type="term" value="C:membrane"/>
    <property type="evidence" value="ECO:0007669"/>
    <property type="project" value="UniProtKB-SubCell"/>
</dbReference>
<feature type="transmembrane region" description="Helical" evidence="5">
    <location>
        <begin position="218"/>
        <end position="241"/>
    </location>
</feature>
<evidence type="ECO:0000256" key="2">
    <source>
        <dbReference type="ARBA" id="ARBA00022692"/>
    </source>
</evidence>
<feature type="transmembrane region" description="Helical" evidence="5">
    <location>
        <begin position="140"/>
        <end position="163"/>
    </location>
</feature>
<dbReference type="PROSITE" id="PS51012">
    <property type="entry name" value="ABC_TM2"/>
    <property type="match status" value="1"/>
</dbReference>
<feature type="transmembrane region" description="Helical" evidence="5">
    <location>
        <begin position="253"/>
        <end position="271"/>
    </location>
</feature>
<comment type="subcellular location">
    <subcellularLocation>
        <location evidence="1">Membrane</location>
        <topology evidence="1">Multi-pass membrane protein</topology>
    </subcellularLocation>
</comment>
<dbReference type="Pfam" id="PF12698">
    <property type="entry name" value="ABC2_membrane_3"/>
    <property type="match status" value="1"/>
</dbReference>
<reference evidence="7" key="1">
    <citation type="journal article" date="2014" name="Int. J. Syst. Evol. Microbiol.">
        <title>Complete genome sequence of Corynebacterium casei LMG S-19264T (=DSM 44701T), isolated from a smear-ripened cheese.</title>
        <authorList>
            <consortium name="US DOE Joint Genome Institute (JGI-PGF)"/>
            <person name="Walter F."/>
            <person name="Albersmeier A."/>
            <person name="Kalinowski J."/>
            <person name="Ruckert C."/>
        </authorList>
    </citation>
    <scope>NUCLEOTIDE SEQUENCE</scope>
    <source>
        <strain evidence="7">KCTC 22169</strain>
    </source>
</reference>
<dbReference type="AlphaFoldDB" id="A0A918N690"/>
<proteinExistence type="predicted"/>